<evidence type="ECO:0000313" key="4">
    <source>
        <dbReference type="EMBL" id="AAC07452.1"/>
    </source>
</evidence>
<dbReference type="KEGG" id="aae:aq_1533"/>
<reference evidence="4 5" key="1">
    <citation type="journal article" date="1998" name="Nature">
        <title>The complete genome of the hyperthermophilic bacterium Aquifex aeolicus.</title>
        <authorList>
            <person name="Deckert G."/>
            <person name="Warren P.V."/>
            <person name="Gaasterland T."/>
            <person name="Young W.G."/>
            <person name="Lenox A.L."/>
            <person name="Graham D.E."/>
            <person name="Overbeek R."/>
            <person name="Snead M.A."/>
            <person name="Keller M."/>
            <person name="Aujay M."/>
            <person name="Huber R."/>
            <person name="Feldman R.A."/>
            <person name="Short J.M."/>
            <person name="Olson G.J."/>
            <person name="Swanson R.V."/>
        </authorList>
    </citation>
    <scope>NUCLEOTIDE SEQUENCE [LARGE SCALE GENOMIC DNA]</scope>
    <source>
        <strain evidence="4 5">VF5</strain>
    </source>
</reference>
<dbReference type="HOGENOM" id="CLU_013850_1_1_0"/>
<evidence type="ECO:0000259" key="3">
    <source>
        <dbReference type="Pfam" id="PF02470"/>
    </source>
</evidence>
<organism evidence="4 5">
    <name type="scientific">Aquifex aeolicus (strain VF5)</name>
    <dbReference type="NCBI Taxonomy" id="224324"/>
    <lineage>
        <taxon>Bacteria</taxon>
        <taxon>Pseudomonadati</taxon>
        <taxon>Aquificota</taxon>
        <taxon>Aquificia</taxon>
        <taxon>Aquificales</taxon>
        <taxon>Aquificaceae</taxon>
        <taxon>Aquifex</taxon>
    </lineage>
</organism>
<dbReference type="InterPro" id="IPR003399">
    <property type="entry name" value="Mce/MlaD"/>
</dbReference>
<dbReference type="PANTHER" id="PTHR36698:SF2">
    <property type="entry name" value="MCE_MLAD DOMAIN-CONTAINING PROTEIN"/>
    <property type="match status" value="1"/>
</dbReference>
<dbReference type="Pfam" id="PF02470">
    <property type="entry name" value="MlaD"/>
    <property type="match status" value="1"/>
</dbReference>
<protein>
    <recommendedName>
        <fullName evidence="3">Mce/MlaD domain-containing protein</fullName>
    </recommendedName>
</protein>
<dbReference type="EMBL" id="AE000657">
    <property type="protein sequence ID" value="AAC07452.1"/>
    <property type="molecule type" value="Genomic_DNA"/>
</dbReference>
<evidence type="ECO:0000256" key="2">
    <source>
        <dbReference type="SAM" id="Phobius"/>
    </source>
</evidence>
<accession>O67491</accession>
<dbReference type="eggNOG" id="COG1463">
    <property type="taxonomic scope" value="Bacteria"/>
</dbReference>
<gene>
    <name evidence="4" type="ordered locus">aq_1533</name>
</gene>
<keyword evidence="2" id="KW-0472">Membrane</keyword>
<sequence>MHTVIEGRVNYILVGLFILLGLGVTLFVLFLMTDIMEREKFRPYLIYTTQSVEGLNTGAAVYYKGVQVGKVKEIKIAKNQELIKIKVLIDKDFKVRDGLVATLGVQGITGLAYINLEYKEGYKLGRDPEENLPVIPMEPSELQKLTQSLPELLSKTDELLTNLGKFFSEENAEEISKVLKNTNKTLKSFEELSGKLENISLRVEKLVANADKKLGELEVKKLNEVLEEYKNLAVEVEKFVKNLSNLSEKVDRETLRKFEELINSLEKTSEEVQKLVRKLKNNPSQMLEIKTIKPHEVEEW</sequence>
<keyword evidence="2" id="KW-1133">Transmembrane helix</keyword>
<dbReference type="OrthoDB" id="9769132at2"/>
<feature type="coiled-coil region" evidence="1">
    <location>
        <begin position="172"/>
        <end position="282"/>
    </location>
</feature>
<keyword evidence="1" id="KW-0175">Coiled coil</keyword>
<dbReference type="PANTHER" id="PTHR36698">
    <property type="entry name" value="BLL5892 PROTEIN"/>
    <property type="match status" value="1"/>
</dbReference>
<evidence type="ECO:0000313" key="5">
    <source>
        <dbReference type="Proteomes" id="UP000000798"/>
    </source>
</evidence>
<keyword evidence="2" id="KW-0812">Transmembrane</keyword>
<dbReference type="EnsemblBacteria" id="AAC07452">
    <property type="protein sequence ID" value="AAC07452"/>
    <property type="gene ID" value="aq_1533"/>
</dbReference>
<dbReference type="InParanoid" id="O67491"/>
<evidence type="ECO:0000256" key="1">
    <source>
        <dbReference type="SAM" id="Coils"/>
    </source>
</evidence>
<name>O67491_AQUAE</name>
<proteinExistence type="predicted"/>
<dbReference type="Gene3D" id="1.10.287.950">
    <property type="entry name" value="Methyl-accepting chemotaxis protein"/>
    <property type="match status" value="1"/>
</dbReference>
<keyword evidence="5" id="KW-1185">Reference proteome</keyword>
<dbReference type="PATRIC" id="fig|224324.8.peg.1191"/>
<feature type="domain" description="Mce/MlaD" evidence="3">
    <location>
        <begin position="47"/>
        <end position="117"/>
    </location>
</feature>
<dbReference type="PIR" id="A70433">
    <property type="entry name" value="A70433"/>
</dbReference>
<dbReference type="STRING" id="224324.aq_1533"/>
<dbReference type="AlphaFoldDB" id="O67491"/>
<dbReference type="Proteomes" id="UP000000798">
    <property type="component" value="Chromosome"/>
</dbReference>
<feature type="transmembrane region" description="Helical" evidence="2">
    <location>
        <begin position="12"/>
        <end position="32"/>
    </location>
</feature>